<feature type="region of interest" description="Disordered" evidence="1">
    <location>
        <begin position="1"/>
        <end position="45"/>
    </location>
</feature>
<name>A0AAV7W1R7_PLEWA</name>
<protein>
    <submittedName>
        <fullName evidence="2">Uncharacterized protein</fullName>
    </submittedName>
</protein>
<keyword evidence="3" id="KW-1185">Reference proteome</keyword>
<gene>
    <name evidence="2" type="ORF">NDU88_002839</name>
</gene>
<feature type="region of interest" description="Disordered" evidence="1">
    <location>
        <begin position="62"/>
        <end position="143"/>
    </location>
</feature>
<evidence type="ECO:0000256" key="1">
    <source>
        <dbReference type="SAM" id="MobiDB-lite"/>
    </source>
</evidence>
<evidence type="ECO:0000313" key="2">
    <source>
        <dbReference type="EMBL" id="KAJ1207448.1"/>
    </source>
</evidence>
<evidence type="ECO:0000313" key="3">
    <source>
        <dbReference type="Proteomes" id="UP001066276"/>
    </source>
</evidence>
<proteinExistence type="predicted"/>
<dbReference type="AlphaFoldDB" id="A0AAV7W1R7"/>
<dbReference type="Proteomes" id="UP001066276">
    <property type="component" value="Chromosome 1_2"/>
</dbReference>
<accession>A0AAV7W1R7</accession>
<organism evidence="2 3">
    <name type="scientific">Pleurodeles waltl</name>
    <name type="common">Iberian ribbed newt</name>
    <dbReference type="NCBI Taxonomy" id="8319"/>
    <lineage>
        <taxon>Eukaryota</taxon>
        <taxon>Metazoa</taxon>
        <taxon>Chordata</taxon>
        <taxon>Craniata</taxon>
        <taxon>Vertebrata</taxon>
        <taxon>Euteleostomi</taxon>
        <taxon>Amphibia</taxon>
        <taxon>Batrachia</taxon>
        <taxon>Caudata</taxon>
        <taxon>Salamandroidea</taxon>
        <taxon>Salamandridae</taxon>
        <taxon>Pleurodelinae</taxon>
        <taxon>Pleurodeles</taxon>
    </lineage>
</organism>
<dbReference type="EMBL" id="JANPWB010000002">
    <property type="protein sequence ID" value="KAJ1207448.1"/>
    <property type="molecule type" value="Genomic_DNA"/>
</dbReference>
<reference evidence="2" key="1">
    <citation type="journal article" date="2022" name="bioRxiv">
        <title>Sequencing and chromosome-scale assembly of the giantPleurodeles waltlgenome.</title>
        <authorList>
            <person name="Brown T."/>
            <person name="Elewa A."/>
            <person name="Iarovenko S."/>
            <person name="Subramanian E."/>
            <person name="Araus A.J."/>
            <person name="Petzold A."/>
            <person name="Susuki M."/>
            <person name="Suzuki K.-i.T."/>
            <person name="Hayashi T."/>
            <person name="Toyoda A."/>
            <person name="Oliveira C."/>
            <person name="Osipova E."/>
            <person name="Leigh N.D."/>
            <person name="Simon A."/>
            <person name="Yun M.H."/>
        </authorList>
    </citation>
    <scope>NUCLEOTIDE SEQUENCE</scope>
    <source>
        <strain evidence="2">20211129_DDA</strain>
        <tissue evidence="2">Liver</tissue>
    </source>
</reference>
<sequence>MRLLACSQPRLTVVPRNSPRPAEGGWESPYVRYPGEEGGAAQGGTETEYGLNALARWVAPGSAHPPLFLIPGPRPARRGRQDGGSSSLLRSAPRQHLRPAARTHLEPPASGERPQKRIPPQGCGSGAPGAPRKFLRGKPERST</sequence>
<comment type="caution">
    <text evidence="2">The sequence shown here is derived from an EMBL/GenBank/DDBJ whole genome shotgun (WGS) entry which is preliminary data.</text>
</comment>